<feature type="non-terminal residue" evidence="2">
    <location>
        <position position="60"/>
    </location>
</feature>
<evidence type="ECO:0000256" key="1">
    <source>
        <dbReference type="SAM" id="MobiDB-lite"/>
    </source>
</evidence>
<evidence type="ECO:0000313" key="3">
    <source>
        <dbReference type="Proteomes" id="UP001162483"/>
    </source>
</evidence>
<proteinExistence type="predicted"/>
<sequence length="60" mass="7129">MKMHAKRYQGTEMDKTLKKKKKDVPTKVVTHCNDQFTYETSSTLGNNRYVNDHSHLKFLR</sequence>
<feature type="region of interest" description="Disordered" evidence="1">
    <location>
        <begin position="1"/>
        <end position="25"/>
    </location>
</feature>
<keyword evidence="3" id="KW-1185">Reference proteome</keyword>
<dbReference type="Proteomes" id="UP001162483">
    <property type="component" value="Unassembled WGS sequence"/>
</dbReference>
<dbReference type="EMBL" id="CATNWA010014814">
    <property type="protein sequence ID" value="CAI9576217.1"/>
    <property type="molecule type" value="Genomic_DNA"/>
</dbReference>
<protein>
    <submittedName>
        <fullName evidence="2">Uncharacterized protein</fullName>
    </submittedName>
</protein>
<evidence type="ECO:0000313" key="2">
    <source>
        <dbReference type="EMBL" id="CAI9576217.1"/>
    </source>
</evidence>
<reference evidence="2" key="1">
    <citation type="submission" date="2023-05" db="EMBL/GenBank/DDBJ databases">
        <authorList>
            <person name="Stuckert A."/>
        </authorList>
    </citation>
    <scope>NUCLEOTIDE SEQUENCE</scope>
</reference>
<gene>
    <name evidence="2" type="ORF">SPARVUS_LOCUS8399250</name>
</gene>
<organism evidence="2 3">
    <name type="scientific">Staurois parvus</name>
    <dbReference type="NCBI Taxonomy" id="386267"/>
    <lineage>
        <taxon>Eukaryota</taxon>
        <taxon>Metazoa</taxon>
        <taxon>Chordata</taxon>
        <taxon>Craniata</taxon>
        <taxon>Vertebrata</taxon>
        <taxon>Euteleostomi</taxon>
        <taxon>Amphibia</taxon>
        <taxon>Batrachia</taxon>
        <taxon>Anura</taxon>
        <taxon>Neobatrachia</taxon>
        <taxon>Ranoidea</taxon>
        <taxon>Ranidae</taxon>
        <taxon>Staurois</taxon>
    </lineage>
</organism>
<accession>A0ABN9DXZ6</accession>
<name>A0ABN9DXZ6_9NEOB</name>
<comment type="caution">
    <text evidence="2">The sequence shown here is derived from an EMBL/GenBank/DDBJ whole genome shotgun (WGS) entry which is preliminary data.</text>
</comment>